<feature type="compositionally biased region" description="Basic and acidic residues" evidence="1">
    <location>
        <begin position="68"/>
        <end position="78"/>
    </location>
</feature>
<proteinExistence type="predicted"/>
<evidence type="ECO:0000313" key="2">
    <source>
        <dbReference type="EMBL" id="GCB75342.1"/>
    </source>
</evidence>
<dbReference type="Proteomes" id="UP000288216">
    <property type="component" value="Unassembled WGS sequence"/>
</dbReference>
<dbReference type="EMBL" id="BFAA01013735">
    <property type="protein sequence ID" value="GCB75342.1"/>
    <property type="molecule type" value="Genomic_DNA"/>
</dbReference>
<protein>
    <submittedName>
        <fullName evidence="2">Uncharacterized protein</fullName>
    </submittedName>
</protein>
<dbReference type="OrthoDB" id="5964980at2759"/>
<feature type="region of interest" description="Disordered" evidence="1">
    <location>
        <begin position="1"/>
        <end position="94"/>
    </location>
</feature>
<comment type="caution">
    <text evidence="2">The sequence shown here is derived from an EMBL/GenBank/DDBJ whole genome shotgun (WGS) entry which is preliminary data.</text>
</comment>
<evidence type="ECO:0000313" key="3">
    <source>
        <dbReference type="Proteomes" id="UP000288216"/>
    </source>
</evidence>
<keyword evidence="3" id="KW-1185">Reference proteome</keyword>
<reference evidence="2 3" key="1">
    <citation type="journal article" date="2018" name="Nat. Ecol. Evol.">
        <title>Shark genomes provide insights into elasmobranch evolution and the origin of vertebrates.</title>
        <authorList>
            <person name="Hara Y"/>
            <person name="Yamaguchi K"/>
            <person name="Onimaru K"/>
            <person name="Kadota M"/>
            <person name="Koyanagi M"/>
            <person name="Keeley SD"/>
            <person name="Tatsumi K"/>
            <person name="Tanaka K"/>
            <person name="Motone F"/>
            <person name="Kageyama Y"/>
            <person name="Nozu R"/>
            <person name="Adachi N"/>
            <person name="Nishimura O"/>
            <person name="Nakagawa R"/>
            <person name="Tanegashima C"/>
            <person name="Kiyatake I"/>
            <person name="Matsumoto R"/>
            <person name="Murakumo K"/>
            <person name="Nishida K"/>
            <person name="Terakita A"/>
            <person name="Kuratani S"/>
            <person name="Sato K"/>
            <person name="Hyodo S Kuraku.S."/>
        </authorList>
    </citation>
    <scope>NUCLEOTIDE SEQUENCE [LARGE SCALE GENOMIC DNA]</scope>
</reference>
<accession>A0A401PQE5</accession>
<evidence type="ECO:0000256" key="1">
    <source>
        <dbReference type="SAM" id="MobiDB-lite"/>
    </source>
</evidence>
<gene>
    <name evidence="2" type="ORF">scyTo_0018997</name>
</gene>
<dbReference type="AlphaFoldDB" id="A0A401PQE5"/>
<name>A0A401PQE5_SCYTO</name>
<sequence>MDSTGDNQKVAEEPAVSGGVKEPGAGPLEAGATGGKVTGCDRAQGNSRPQPDLFSMELSTASDPSEEEAAREPLDLRRVPTAPRRGGPDSEDFSELLQEVMANKQGADAFSDDDDVAILTSRKPEEKEEFAEFMFEE</sequence>
<organism evidence="2 3">
    <name type="scientific">Scyliorhinus torazame</name>
    <name type="common">Cloudy catshark</name>
    <name type="synonym">Catulus torazame</name>
    <dbReference type="NCBI Taxonomy" id="75743"/>
    <lineage>
        <taxon>Eukaryota</taxon>
        <taxon>Metazoa</taxon>
        <taxon>Chordata</taxon>
        <taxon>Craniata</taxon>
        <taxon>Vertebrata</taxon>
        <taxon>Chondrichthyes</taxon>
        <taxon>Elasmobranchii</taxon>
        <taxon>Galeomorphii</taxon>
        <taxon>Galeoidea</taxon>
        <taxon>Carcharhiniformes</taxon>
        <taxon>Scyliorhinidae</taxon>
        <taxon>Scyliorhinus</taxon>
    </lineage>
</organism>
<dbReference type="OMA" id="MANKQGA"/>